<dbReference type="InterPro" id="IPR011993">
    <property type="entry name" value="PH-like_dom_sf"/>
</dbReference>
<dbReference type="SUPFAM" id="SSF81837">
    <property type="entry name" value="BEACH domain"/>
    <property type="match status" value="1"/>
</dbReference>
<dbReference type="GO" id="GO:0008104">
    <property type="term" value="P:intracellular protein localization"/>
    <property type="evidence" value="ECO:0007669"/>
    <property type="project" value="TreeGrafter"/>
</dbReference>
<evidence type="ECO:0000256" key="6">
    <source>
        <dbReference type="ARBA" id="ARBA00068540"/>
    </source>
</evidence>
<organism evidence="10 11">
    <name type="scientific">Cairina moschata</name>
    <name type="common">Muscovy duck</name>
    <dbReference type="NCBI Taxonomy" id="8855"/>
    <lineage>
        <taxon>Eukaryota</taxon>
        <taxon>Metazoa</taxon>
        <taxon>Chordata</taxon>
        <taxon>Craniata</taxon>
        <taxon>Vertebrata</taxon>
        <taxon>Euteleostomi</taxon>
        <taxon>Archelosauria</taxon>
        <taxon>Archosauria</taxon>
        <taxon>Dinosauria</taxon>
        <taxon>Saurischia</taxon>
        <taxon>Theropoda</taxon>
        <taxon>Coelurosauria</taxon>
        <taxon>Aves</taxon>
        <taxon>Neognathae</taxon>
        <taxon>Galloanserae</taxon>
        <taxon>Anseriformes</taxon>
        <taxon>Anatidae</taxon>
        <taxon>Anatinae</taxon>
        <taxon>Cairina</taxon>
    </lineage>
</organism>
<evidence type="ECO:0000256" key="5">
    <source>
        <dbReference type="ARBA" id="ARBA00022824"/>
    </source>
</evidence>
<dbReference type="InterPro" id="IPR023362">
    <property type="entry name" value="PH-BEACH_dom"/>
</dbReference>
<dbReference type="Gene3D" id="2.30.29.30">
    <property type="entry name" value="Pleckstrin-homology domain (PH domain)/Phosphotyrosine-binding domain (PTB)"/>
    <property type="match status" value="1"/>
</dbReference>
<dbReference type="InterPro" id="IPR050865">
    <property type="entry name" value="BEACH_Domain"/>
</dbReference>
<dbReference type="GO" id="GO:0005829">
    <property type="term" value="C:cytosol"/>
    <property type="evidence" value="ECO:0007669"/>
    <property type="project" value="TreeGrafter"/>
</dbReference>
<dbReference type="InterPro" id="IPR015943">
    <property type="entry name" value="WD40/YVTN_repeat-like_dom_sf"/>
</dbReference>
<evidence type="ECO:0000256" key="3">
    <source>
        <dbReference type="ARBA" id="ARBA00022574"/>
    </source>
</evidence>
<dbReference type="PROSITE" id="PS50082">
    <property type="entry name" value="WD_REPEATS_2"/>
    <property type="match status" value="1"/>
</dbReference>
<protein>
    <recommendedName>
        <fullName evidence="6">Neurobeachin-like protein 2</fullName>
    </recommendedName>
</protein>
<dbReference type="SUPFAM" id="SSF49899">
    <property type="entry name" value="Concanavalin A-like lectins/glucanases"/>
    <property type="match status" value="1"/>
</dbReference>
<dbReference type="InterPro" id="IPR016024">
    <property type="entry name" value="ARM-type_fold"/>
</dbReference>
<dbReference type="InterPro" id="IPR001680">
    <property type="entry name" value="WD40_rpt"/>
</dbReference>
<dbReference type="FunFam" id="2.130.10.10:FF:001375">
    <property type="entry name" value="Neurobeachin-like protein 2"/>
    <property type="match status" value="1"/>
</dbReference>
<feature type="repeat" description="WD" evidence="7">
    <location>
        <begin position="2061"/>
        <end position="2102"/>
    </location>
</feature>
<dbReference type="GO" id="GO:0005783">
    <property type="term" value="C:endoplasmic reticulum"/>
    <property type="evidence" value="ECO:0007669"/>
    <property type="project" value="UniProtKB-SubCell"/>
</dbReference>
<dbReference type="Gene3D" id="2.130.10.10">
    <property type="entry name" value="YVTN repeat-like/Quinoprotein amine dehydrogenase"/>
    <property type="match status" value="1"/>
</dbReference>
<feature type="domain" description="BEACH-type PH" evidence="9">
    <location>
        <begin position="1493"/>
        <end position="1592"/>
    </location>
</feature>
<dbReference type="Pfam" id="PF15787">
    <property type="entry name" value="DUF4704"/>
    <property type="match status" value="1"/>
</dbReference>
<dbReference type="Ensembl" id="ENSCMMT00000030257.1">
    <property type="protein sequence ID" value="ENSCMMP00000027733.1"/>
    <property type="gene ID" value="ENSCMMG00000016455.1"/>
</dbReference>
<reference evidence="10" key="2">
    <citation type="submission" date="2025-08" db="UniProtKB">
        <authorList>
            <consortium name="Ensembl"/>
        </authorList>
    </citation>
    <scope>IDENTIFICATION</scope>
</reference>
<dbReference type="SUPFAM" id="SSF50978">
    <property type="entry name" value="WD40 repeat-like"/>
    <property type="match status" value="1"/>
</dbReference>
<name>A0A8C3GQU5_CAIMO</name>
<dbReference type="PROSITE" id="PS50197">
    <property type="entry name" value="BEACH"/>
    <property type="match status" value="1"/>
</dbReference>
<dbReference type="InterPro" id="IPR013320">
    <property type="entry name" value="ConA-like_dom_sf"/>
</dbReference>
<keyword evidence="4" id="KW-0677">Repeat</keyword>
<proteinExistence type="inferred from homology"/>
<dbReference type="GO" id="GO:0019901">
    <property type="term" value="F:protein kinase binding"/>
    <property type="evidence" value="ECO:0007669"/>
    <property type="project" value="TreeGrafter"/>
</dbReference>
<evidence type="ECO:0000256" key="4">
    <source>
        <dbReference type="ARBA" id="ARBA00022737"/>
    </source>
</evidence>
<dbReference type="CDD" id="cd06071">
    <property type="entry name" value="Beach"/>
    <property type="match status" value="1"/>
</dbReference>
<dbReference type="Pfam" id="PF16057">
    <property type="entry name" value="DUF4800"/>
    <property type="match status" value="2"/>
</dbReference>
<sequence length="2265" mass="255935">ILMNMEFLHFQFVFCLESQFLETQVINIFILEVTNVLQWVIPNKTVLPGFSCSYYECCVSVYSLLCEGSLFFIIPVFLRGRGEEKLCIIYMTKIRKPCTFYLFQSECFQESEHLKESLKCCLLHLFGAIVAGGQRNALQAVSPATMEVLMRVLADCDNWDDGSPEEVSRKAELTLKCLTEVVHILLTSSSDQRQVETSTILENYFKLLNSDHSALPNSRRCRQWESRFIALQIQMLNTITAMLDCTDRPVLQAIFLNSNCFEHLIRLLQNCKVNFLLSNGLCTFACNFYTCYFQVFQGHLDCLAVSTIQALTAVMLKSPAAKEVFKERIGYAHIYEVLKSLGQPSRELLEELMNMAVEGDHMAVGILGISNVQPLLLLIQWLPELESHDLQIFISNWLRRICCINRQSRATCVNANMVIRIIETLNSHSALHCTCAENLIALLGSLGSQSMGSEELLQLIRLLRTEEPRQAHPYVVPVMRAILAMARKQGMASALQYFNLYHSMAGIAVPSIQKWPGSAFSFSAWLCLDQDQVDPSATNKNGKRKQLYSFFTGSGMGFEAFITCSGVLVVAVCTKREYTTVMLPDHCFFDSLWHNITIVHMPGKRPFGQSLVYIYVNGQQKISAPLRFPAMNEPFTSCCIGSAGQRTTTPPPSQIPDPPFSSPIMPHRTSLGGILSPGSWGGMLAKPELITKMISAGTQDSEWGCPTSLEGHLGSVIIFHEALQPSQVKALYLAGPNCLTPWKSQESEVADLPSKVLLHYTPKACRNPICLDLSANLLHGRLTGNKVVNWDIKDMINCIGGINVLFPLLEQISFLGGQVPEKSEGETLPPPEAVTPVEGDWVVLASTKASEARLEKNVVATFILMIKHFIQRHHVNQENLIHSHGVATLGALLQKVPSNLMDVNVLMAVQLLIEQVSVEKNMQLLQQMYQHLLFDFSIWNSGDFPFRIGHIQYLSTIIKDSRRLFRKKYGVQFLLDTLRVYYGSGCQDSDLAPDDLRTIRTSIYGLIKYFLSKVVLILQLCGILDILFSLLHSSPTPDQLFLLLFEPGNADILYALLLHQRYSDRLRELGGDNELIQLLTDILLCVMWKGIERSDDDAWTERGQVFSALTKLGISNELLRPSDEIKLNLLEKMLEWAVTDNRDSKALPTHAENAFRLLLIVQDFLQAEGVVNSNLWTEKLLEELVTLMDSLSVWYSAGPEATWLSQVQVQLLLGFIAQDNLQVCAMAAAKLNTLLQTKVIESQPEACYLLGKLEGILSRSIEEKTETYSFLIPLVRTLVSKIYELLFMNLHLPSLPPTNGSPSFFEDFQEYCRSDEWQVYIDKYVSKNSFRHGHDILANCKTVTSVLDLFLMVFQEHFVEPFSRKARQENLRYNSMLKQLNSQHTATLRQWRAAQLYLLSEPVTWLKQHPIHWKLSNVENFSRMRLKLVQNYNFNSHQDASDLRDNLGNPSSESLLLEVVKQVKVSDLEDDILELPEEDTAASSSMDEKDELSQKEKLILSEDCELITVIDVIPGRLEITTQHIYFFDGSLEKEEGVGFDFKCHLSQIREIHLRRYNLRRSALEIFLMDQTNYFLNFNKEFTDQISNFDYLIQLNTMAGRTYNDLAQYPVFPWILRDYTSEELDLNNPAVFRDLSKPIGVVNEKNAKAVKEKYENFEDPLGMIDKFHYGTHYSNAAGVMHYLIRVEPFTTLHIQLQSGRFDCADRQFHSIPATWQALMDNPNDVKELIPEFFYFPEFLENQNGFNLGQLQISKEVVNDVVLPKWAHSPEDFICKHRKALESEYVSAHLHEWIDLIFGYKQRGPAAVEALNVFYYCTYEGAVDLDALTDEKERKALEGMINNFGQTPCQLLKEPHPQRLSAEEVVQKLTRSDTSTLNLFQHLTELKSFFIEGISDGVPIVKAVVPRNQSRSFMSQGSPEILVTASLNCIIGTHGWLPYDKNISNYFTFIRDTTVTNPKTQRSMSGPFAPGLEITSKLFAVSHDAKLLFSGGHWDNSIRVTSLTKGKLIGQHIRHMDIVTCLAIDYCGIHLISGSRDTTCIIWQIVQQGGVPVGLAPKPLQILYGHTDEVTSVGISTELDMAVSGSKDGTVIMRTIRKGQYMRTLRPPCESSLLLTVPNLAVSWEGHIVVHTSIEGKTTLKNALHLYSVNGKHLSSETLKEEVSDMCVTGEYIVMGSLQGFLSIRDLYSLNLSISPLAMRLPIHCISVTKEYSHILVGLEDGKLIIVGVGKPAEMRSGQLSRKLWGSSKRLSQISSGETEYNTQDSK</sequence>
<evidence type="ECO:0000256" key="2">
    <source>
        <dbReference type="ARBA" id="ARBA00008498"/>
    </source>
</evidence>
<dbReference type="Gene3D" id="2.60.120.200">
    <property type="match status" value="1"/>
</dbReference>
<evidence type="ECO:0000259" key="8">
    <source>
        <dbReference type="PROSITE" id="PS50197"/>
    </source>
</evidence>
<keyword evidence="3 7" id="KW-0853">WD repeat</keyword>
<evidence type="ECO:0000256" key="7">
    <source>
        <dbReference type="PROSITE-ProRule" id="PRU00221"/>
    </source>
</evidence>
<dbReference type="GO" id="GO:0030099">
    <property type="term" value="P:myeloid cell differentiation"/>
    <property type="evidence" value="ECO:0007669"/>
    <property type="project" value="UniProtKB-ARBA"/>
</dbReference>
<dbReference type="Proteomes" id="UP000694556">
    <property type="component" value="Chromosome 7"/>
</dbReference>
<dbReference type="FunFam" id="1.10.1540.10:FF:000001">
    <property type="entry name" value="neurobeachin isoform X1"/>
    <property type="match status" value="1"/>
</dbReference>
<comment type="similarity">
    <text evidence="2">Belongs to the WD repeat neurobeachin family.</text>
</comment>
<dbReference type="PANTHER" id="PTHR13743">
    <property type="entry name" value="BEIGE/BEACH-RELATED"/>
    <property type="match status" value="1"/>
</dbReference>
<dbReference type="SMART" id="SM01026">
    <property type="entry name" value="Beach"/>
    <property type="match status" value="1"/>
</dbReference>
<evidence type="ECO:0000313" key="10">
    <source>
        <dbReference type="Ensembl" id="ENSCMMP00000027733.1"/>
    </source>
</evidence>
<evidence type="ECO:0000313" key="11">
    <source>
        <dbReference type="Proteomes" id="UP000694556"/>
    </source>
</evidence>
<feature type="domain" description="BEACH" evidence="8">
    <location>
        <begin position="1565"/>
        <end position="1857"/>
    </location>
</feature>
<dbReference type="SUPFAM" id="SSF50729">
    <property type="entry name" value="PH domain-like"/>
    <property type="match status" value="1"/>
</dbReference>
<comment type="subcellular location">
    <subcellularLocation>
        <location evidence="1">Endoplasmic reticulum</location>
    </subcellularLocation>
</comment>
<evidence type="ECO:0000259" key="9">
    <source>
        <dbReference type="PROSITE" id="PS51783"/>
    </source>
</evidence>
<dbReference type="InterPro" id="IPR000409">
    <property type="entry name" value="BEACH_dom"/>
</dbReference>
<dbReference type="Pfam" id="PF14844">
    <property type="entry name" value="PH_BEACH"/>
    <property type="match status" value="1"/>
</dbReference>
<dbReference type="SUPFAM" id="SSF48371">
    <property type="entry name" value="ARM repeat"/>
    <property type="match status" value="1"/>
</dbReference>
<dbReference type="InterPro" id="IPR036322">
    <property type="entry name" value="WD40_repeat_dom_sf"/>
</dbReference>
<evidence type="ECO:0000256" key="1">
    <source>
        <dbReference type="ARBA" id="ARBA00004240"/>
    </source>
</evidence>
<reference evidence="10" key="1">
    <citation type="submission" date="2018-09" db="EMBL/GenBank/DDBJ databases">
        <title>Common duck and Muscovy duck high density SNP chip.</title>
        <authorList>
            <person name="Vignal A."/>
            <person name="Thebault N."/>
            <person name="Warren W.C."/>
        </authorList>
    </citation>
    <scope>NUCLEOTIDE SEQUENCE [LARGE SCALE GENOMIC DNA]</scope>
</reference>
<keyword evidence="5" id="KW-0256">Endoplasmic reticulum</keyword>
<dbReference type="Pfam" id="PF20426">
    <property type="entry name" value="NBCH_WD40"/>
    <property type="match status" value="1"/>
</dbReference>
<dbReference type="PROSITE" id="PS51783">
    <property type="entry name" value="PH_BEACH"/>
    <property type="match status" value="1"/>
</dbReference>
<dbReference type="InterPro" id="IPR031570">
    <property type="entry name" value="NBEA/BDCP_DUF4704"/>
</dbReference>
<dbReference type="CDD" id="cd01201">
    <property type="entry name" value="PH_BEACH"/>
    <property type="match status" value="1"/>
</dbReference>
<dbReference type="InterPro" id="IPR036372">
    <property type="entry name" value="BEACH_dom_sf"/>
</dbReference>
<dbReference type="Pfam" id="PF02138">
    <property type="entry name" value="Beach"/>
    <property type="match status" value="1"/>
</dbReference>
<accession>A0A8C3GQU5</accession>
<dbReference type="SMART" id="SM00320">
    <property type="entry name" value="WD40"/>
    <property type="match status" value="3"/>
</dbReference>
<keyword evidence="11" id="KW-1185">Reference proteome</keyword>
<dbReference type="InterPro" id="IPR046851">
    <property type="entry name" value="NBCH_WD40"/>
</dbReference>
<dbReference type="GO" id="GO:0016020">
    <property type="term" value="C:membrane"/>
    <property type="evidence" value="ECO:0007669"/>
    <property type="project" value="TreeGrafter"/>
</dbReference>
<reference evidence="10" key="3">
    <citation type="submission" date="2025-09" db="UniProtKB">
        <authorList>
            <consortium name="Ensembl"/>
        </authorList>
    </citation>
    <scope>IDENTIFICATION</scope>
</reference>
<dbReference type="Gene3D" id="1.10.1540.10">
    <property type="entry name" value="BEACH domain"/>
    <property type="match status" value="1"/>
</dbReference>
<dbReference type="PANTHER" id="PTHR13743:SF115">
    <property type="entry name" value="NEUROBEACHIN-LIKE PROTEIN 1"/>
    <property type="match status" value="1"/>
</dbReference>